<comment type="caution">
    <text evidence="6">The sequence shown here is derived from an EMBL/GenBank/DDBJ whole genome shotgun (WGS) entry which is preliminary data.</text>
</comment>
<keyword evidence="4" id="KW-0804">Transcription</keyword>
<dbReference type="CDD" id="cd01392">
    <property type="entry name" value="HTH_LacI"/>
    <property type="match status" value="1"/>
</dbReference>
<dbReference type="PANTHER" id="PTHR30146:SF151">
    <property type="entry name" value="HTH-TYPE TRANSCRIPTIONAL REPRESSOR CYTR"/>
    <property type="match status" value="1"/>
</dbReference>
<dbReference type="SMART" id="SM00354">
    <property type="entry name" value="HTH_LACI"/>
    <property type="match status" value="1"/>
</dbReference>
<keyword evidence="1" id="KW-0678">Repressor</keyword>
<dbReference type="InterPro" id="IPR001761">
    <property type="entry name" value="Peripla_BP/Lac1_sug-bd_dom"/>
</dbReference>
<evidence type="ECO:0000256" key="2">
    <source>
        <dbReference type="ARBA" id="ARBA00023015"/>
    </source>
</evidence>
<evidence type="ECO:0000256" key="1">
    <source>
        <dbReference type="ARBA" id="ARBA00022491"/>
    </source>
</evidence>
<dbReference type="CDD" id="cd06288">
    <property type="entry name" value="PBP1_sucrose_transcription_regulator"/>
    <property type="match status" value="1"/>
</dbReference>
<dbReference type="RefSeq" id="WP_248946063.1">
    <property type="nucleotide sequence ID" value="NZ_CBCSGY010000001.1"/>
</dbReference>
<dbReference type="Gene3D" id="3.40.50.2300">
    <property type="match status" value="2"/>
</dbReference>
<name>A0ABT0KCW8_9GAMM</name>
<sequence length="335" mass="36901">MASLKDVAKLANVSLMTVSRALNSPERLKPETLARVQAAIKETNYVPDLSAKKIRGAHATPNTIGVLALDTVTTPFSVEITLSIEETARAYGWNSFVVNMFSDDNPETIVDLLLSHRPDGIIYTTMGLRQVPLPTKLLTLPCVLANCESLHDPVASYIPDDEQGQFEAVQALLAAGHRQPLCLHLPKHHLATLRRRQGLERACRQAGINPDTLIHFYMEHGDEHYRDIPAIVLAHIKQGNPMFDSVICGNDRIAFMVYQTLLAQGLRIPQNVAVVGYDNMVGIGELFLPPLSTVQLPHYEIGRHAALHIIDGKTQTDTVKISAPLLNRASIHSNL</sequence>
<evidence type="ECO:0000313" key="7">
    <source>
        <dbReference type="Proteomes" id="UP001165275"/>
    </source>
</evidence>
<evidence type="ECO:0000256" key="3">
    <source>
        <dbReference type="ARBA" id="ARBA00023125"/>
    </source>
</evidence>
<evidence type="ECO:0000259" key="5">
    <source>
        <dbReference type="PROSITE" id="PS50932"/>
    </source>
</evidence>
<dbReference type="InterPro" id="IPR010982">
    <property type="entry name" value="Lambda_DNA-bd_dom_sf"/>
</dbReference>
<dbReference type="Pfam" id="PF00356">
    <property type="entry name" value="LacI"/>
    <property type="match status" value="1"/>
</dbReference>
<dbReference type="SUPFAM" id="SSF47413">
    <property type="entry name" value="lambda repressor-like DNA-binding domains"/>
    <property type="match status" value="1"/>
</dbReference>
<proteinExistence type="predicted"/>
<dbReference type="PROSITE" id="PS50932">
    <property type="entry name" value="HTH_LACI_2"/>
    <property type="match status" value="1"/>
</dbReference>
<dbReference type="PANTHER" id="PTHR30146">
    <property type="entry name" value="LACI-RELATED TRANSCRIPTIONAL REPRESSOR"/>
    <property type="match status" value="1"/>
</dbReference>
<keyword evidence="2" id="KW-0805">Transcription regulation</keyword>
<feature type="domain" description="HTH lacI-type" evidence="5">
    <location>
        <begin position="2"/>
        <end position="56"/>
    </location>
</feature>
<dbReference type="EMBL" id="JAGQDC010000009">
    <property type="protein sequence ID" value="MCL1029864.1"/>
    <property type="molecule type" value="Genomic_DNA"/>
</dbReference>
<dbReference type="Pfam" id="PF00532">
    <property type="entry name" value="Peripla_BP_1"/>
    <property type="match status" value="1"/>
</dbReference>
<organism evidence="6 7">
    <name type="scientific">Serratia silvae</name>
    <dbReference type="NCBI Taxonomy" id="2824122"/>
    <lineage>
        <taxon>Bacteria</taxon>
        <taxon>Pseudomonadati</taxon>
        <taxon>Pseudomonadota</taxon>
        <taxon>Gammaproteobacteria</taxon>
        <taxon>Enterobacterales</taxon>
        <taxon>Yersiniaceae</taxon>
        <taxon>Serratia</taxon>
    </lineage>
</organism>
<dbReference type="GO" id="GO:0003677">
    <property type="term" value="F:DNA binding"/>
    <property type="evidence" value="ECO:0007669"/>
    <property type="project" value="UniProtKB-KW"/>
</dbReference>
<dbReference type="InterPro" id="IPR000843">
    <property type="entry name" value="HTH_LacI"/>
</dbReference>
<dbReference type="Gene3D" id="1.10.260.40">
    <property type="entry name" value="lambda repressor-like DNA-binding domains"/>
    <property type="match status" value="1"/>
</dbReference>
<protein>
    <submittedName>
        <fullName evidence="6">LacI family DNA-binding transcriptional regulator</fullName>
    </submittedName>
</protein>
<dbReference type="PROSITE" id="PS00356">
    <property type="entry name" value="HTH_LACI_1"/>
    <property type="match status" value="1"/>
</dbReference>
<evidence type="ECO:0000256" key="4">
    <source>
        <dbReference type="ARBA" id="ARBA00023163"/>
    </source>
</evidence>
<accession>A0ABT0KCW8</accession>
<keyword evidence="3 6" id="KW-0238">DNA-binding</keyword>
<gene>
    <name evidence="6" type="ORF">KAJ71_12650</name>
</gene>
<dbReference type="Proteomes" id="UP001165275">
    <property type="component" value="Unassembled WGS sequence"/>
</dbReference>
<reference evidence="6" key="1">
    <citation type="submission" date="2021-04" db="EMBL/GenBank/DDBJ databases">
        <title>Genome sequence of Serratia sp. arafor3.</title>
        <authorList>
            <person name="Besaury L."/>
        </authorList>
    </citation>
    <scope>NUCLEOTIDE SEQUENCE</scope>
    <source>
        <strain evidence="6">Arafor3</strain>
    </source>
</reference>
<keyword evidence="7" id="KW-1185">Reference proteome</keyword>
<dbReference type="SUPFAM" id="SSF53822">
    <property type="entry name" value="Periplasmic binding protein-like I"/>
    <property type="match status" value="1"/>
</dbReference>
<evidence type="ECO:0000313" key="6">
    <source>
        <dbReference type="EMBL" id="MCL1029864.1"/>
    </source>
</evidence>
<dbReference type="InterPro" id="IPR028082">
    <property type="entry name" value="Peripla_BP_I"/>
</dbReference>